<name>A0A553JQS5_SHEHA</name>
<proteinExistence type="predicted"/>
<feature type="domain" description="Metalloprotease StcE C-terminal" evidence="1">
    <location>
        <begin position="328"/>
        <end position="417"/>
    </location>
</feature>
<reference evidence="3" key="1">
    <citation type="submission" date="2019-07" db="EMBL/GenBank/DDBJ databases">
        <title>Shewanella sp. YLB-08 draft genomic sequence.</title>
        <authorList>
            <person name="Yu L."/>
        </authorList>
    </citation>
    <scope>NUCLEOTIDE SEQUENCE [LARGE SCALE GENOMIC DNA]</scope>
    <source>
        <strain evidence="3">JCM 20706</strain>
    </source>
</reference>
<evidence type="ECO:0000313" key="2">
    <source>
        <dbReference type="EMBL" id="TRY14804.1"/>
    </source>
</evidence>
<comment type="caution">
    <text evidence="2">The sequence shown here is derived from an EMBL/GenBank/DDBJ whole genome shotgun (WGS) entry which is preliminary data.</text>
</comment>
<accession>A0A553JQS5</accession>
<organism evidence="2 3">
    <name type="scientific">Shewanella hanedai</name>
    <name type="common">Alteromonas hanedai</name>
    <dbReference type="NCBI Taxonomy" id="25"/>
    <lineage>
        <taxon>Bacteria</taxon>
        <taxon>Pseudomonadati</taxon>
        <taxon>Pseudomonadota</taxon>
        <taxon>Gammaproteobacteria</taxon>
        <taxon>Alteromonadales</taxon>
        <taxon>Shewanellaceae</taxon>
        <taxon>Shewanella</taxon>
    </lineage>
</organism>
<keyword evidence="3" id="KW-1185">Reference proteome</keyword>
<dbReference type="InterPro" id="IPR040966">
    <property type="entry name" value="StcE_C"/>
</dbReference>
<sequence length="678" mass="74306">MSIKSVMLMAGFTISSLGYVSTSAAEEQAQSAEVKGCIVSRQTGEQYCLSAGERSGYSLPSYIKGHEVDLVVPNGLAITLSDWDNLSYNRLATFTRDTRNEKLDNVIARNGSRLNFSNPRSMRVTAVQAQPEACIVSRSTNAKYCLQNGQRSGYSLPAWIYNHQVDVVAPQGLGVMLSDYDNLSYNHLAVFTGNVPAEDRTHVLAYNGQYLDFSRPHSMRVVASGKPAAQACIKSRETGEQYCLSAGQRSGYSLPAHIYGHEVDVIAPNGLGVMLSDWDNLSYNRLAVFTGNTGNAQLENVHARNGQYLDFSAPRSMRVVEVEKAPEACIISRQTSERYCLPAGQRSGYSLPRWIYNHQVDVEAPQGLGVMLSDFDNLSYNHLAVFTGNVPAEDRTHVLAYNGQYLDFSHPHSMRVIAVDAQGVSVDSISGELDGNDLVFDVALTGSTVANRSINLEFAENTGKVKIDYSSLVYASFDNGATWPVVVDINSANSLSVPKSTDHVKLRVLTLVDGVNDSGKNVELHAWLDADKADLATHIADIGSDHSANTVIISEMTTADEQITEGASTRSTIQLSETTYRNTPMHIQFINNTAKKGFDINVTVKMIYSDGSVDYRYDLDLLDFKVLNLSAGVSEVVVSYQAIDDTLVEGNEKFYFAAWIVGKGVDYKKDQIIIIDND</sequence>
<dbReference type="AlphaFoldDB" id="A0A553JQS5"/>
<evidence type="ECO:0000259" key="1">
    <source>
        <dbReference type="Pfam" id="PF17945"/>
    </source>
</evidence>
<feature type="domain" description="Metalloprotease StcE C-terminal" evidence="1">
    <location>
        <begin position="36"/>
        <end position="124"/>
    </location>
</feature>
<gene>
    <name evidence="2" type="ORF">FN961_08960</name>
</gene>
<dbReference type="Gene3D" id="2.60.20.40">
    <property type="match status" value="4"/>
</dbReference>
<evidence type="ECO:0000313" key="3">
    <source>
        <dbReference type="Proteomes" id="UP000318126"/>
    </source>
</evidence>
<dbReference type="EMBL" id="VKGK01000008">
    <property type="protein sequence ID" value="TRY14804.1"/>
    <property type="molecule type" value="Genomic_DNA"/>
</dbReference>
<dbReference type="RefSeq" id="WP_143564203.1">
    <property type="nucleotide sequence ID" value="NZ_BMPL01000006.1"/>
</dbReference>
<dbReference type="InterPro" id="IPR038081">
    <property type="entry name" value="CalX-like_sf"/>
</dbReference>
<feature type="domain" description="Metalloprotease StcE C-terminal" evidence="1">
    <location>
        <begin position="231"/>
        <end position="320"/>
    </location>
</feature>
<feature type="domain" description="Metalloprotease StcE C-terminal" evidence="1">
    <location>
        <begin position="133"/>
        <end position="222"/>
    </location>
</feature>
<dbReference type="Gene3D" id="2.60.40.2030">
    <property type="match status" value="1"/>
</dbReference>
<dbReference type="Pfam" id="PF17945">
    <property type="entry name" value="Crystall_4"/>
    <property type="match status" value="4"/>
</dbReference>
<dbReference type="Proteomes" id="UP000318126">
    <property type="component" value="Unassembled WGS sequence"/>
</dbReference>
<protein>
    <submittedName>
        <fullName evidence="2">Leukocidin subunit S</fullName>
    </submittedName>
</protein>
<dbReference type="OrthoDB" id="9806238at2"/>